<dbReference type="SUPFAM" id="SSF52540">
    <property type="entry name" value="P-loop containing nucleoside triphosphate hydrolases"/>
    <property type="match status" value="1"/>
</dbReference>
<feature type="domain" description="Novel STAND NTPase 1" evidence="2">
    <location>
        <begin position="231"/>
        <end position="584"/>
    </location>
</feature>
<gene>
    <name evidence="3" type="ORF">LZZ85_00470</name>
</gene>
<dbReference type="Pfam" id="PF20703">
    <property type="entry name" value="nSTAND1"/>
    <property type="match status" value="1"/>
</dbReference>
<keyword evidence="4" id="KW-1185">Reference proteome</keyword>
<evidence type="ECO:0000313" key="3">
    <source>
        <dbReference type="EMBL" id="MCG2612724.1"/>
    </source>
</evidence>
<dbReference type="InterPro" id="IPR011047">
    <property type="entry name" value="Quinoprotein_ADH-like_sf"/>
</dbReference>
<dbReference type="InterPro" id="IPR049052">
    <property type="entry name" value="nSTAND1"/>
</dbReference>
<dbReference type="SUPFAM" id="SSF50998">
    <property type="entry name" value="Quinoprotein alcohol dehydrogenase-like"/>
    <property type="match status" value="1"/>
</dbReference>
<dbReference type="EMBL" id="JAKLTR010000001">
    <property type="protein sequence ID" value="MCG2612724.1"/>
    <property type="molecule type" value="Genomic_DNA"/>
</dbReference>
<dbReference type="SUPFAM" id="SSF82171">
    <property type="entry name" value="DPP6 N-terminal domain-like"/>
    <property type="match status" value="1"/>
</dbReference>
<evidence type="ECO:0000259" key="2">
    <source>
        <dbReference type="Pfam" id="PF20703"/>
    </source>
</evidence>
<organism evidence="3 4">
    <name type="scientific">Terrimonas ginsenosidimutans</name>
    <dbReference type="NCBI Taxonomy" id="2908004"/>
    <lineage>
        <taxon>Bacteria</taxon>
        <taxon>Pseudomonadati</taxon>
        <taxon>Bacteroidota</taxon>
        <taxon>Chitinophagia</taxon>
        <taxon>Chitinophagales</taxon>
        <taxon>Chitinophagaceae</taxon>
        <taxon>Terrimonas</taxon>
    </lineage>
</organism>
<dbReference type="Proteomes" id="UP001165367">
    <property type="component" value="Unassembled WGS sequence"/>
</dbReference>
<dbReference type="InterPro" id="IPR027417">
    <property type="entry name" value="P-loop_NTPase"/>
</dbReference>
<dbReference type="InterPro" id="IPR015943">
    <property type="entry name" value="WD40/YVTN_repeat-like_dom_sf"/>
</dbReference>
<dbReference type="Pfam" id="PF12770">
    <property type="entry name" value="CHAT"/>
    <property type="match status" value="1"/>
</dbReference>
<reference evidence="3" key="1">
    <citation type="submission" date="2022-01" db="EMBL/GenBank/DDBJ databases">
        <authorList>
            <person name="Jo J.-H."/>
            <person name="Im W.-T."/>
        </authorList>
    </citation>
    <scope>NUCLEOTIDE SEQUENCE</scope>
    <source>
        <strain evidence="3">NA20</strain>
    </source>
</reference>
<protein>
    <submittedName>
        <fullName evidence="3">CHAT domain-containing protein</fullName>
    </submittedName>
</protein>
<dbReference type="Gene3D" id="3.40.50.300">
    <property type="entry name" value="P-loop containing nucleotide triphosphate hydrolases"/>
    <property type="match status" value="1"/>
</dbReference>
<evidence type="ECO:0000259" key="1">
    <source>
        <dbReference type="Pfam" id="PF12770"/>
    </source>
</evidence>
<sequence>MHTQTDQTPIALLAFANPKDDLDRLIDEQRMIAKILNSKENEGLCAVVERPAADLDTILSVIQDGRFAHRIAIFHFGGHADDYSLLFRSGTINTKAFDKILAGISSLRLVFLNGCATRLQAENLHKLGVPAVIASIQAVPDKEASDFANVFYRGLAERQSVRDAFEFAKNSVKSARSDTDSSARGVGDENEPDGFSWELWAEDEKWTLRDEIDNPYFGLPKPVGYFLPKDPYISLKSYTENECAIFWGRGAEIRELYDRVLDERANPVTLLYGQTGVGKSSLLDAGLVPRLKVTTNVVYCKRISSEGLSATLLKELMLDDQSSSALADHVKKWSLRSGKKWTVIIIDQIEECFTKPLPQKPFELPDFIRQILELLQHSVRVKVLLAYRKEFHAEIENGVVAAKLPFSSYFLQALKRSNIKEIVNGSNLSVTSRNQYKIEIEQGLDEQIASDLSADVDSPVAPVLQILLSNLWVKTIPVENARVFTKETYYKLKQDGFALKDFFNRKVKEIEDIEKESVGSGLLLDLLHFHTTELGTSATHSIEETKNRYDAENIPLLIEKCKSSYLLVDATGANNDVSLAHDTLAPVIRSAFDSSLLPGQKATRILKSQLFTENTSHLLNERDLDLIKKGMKGTRKLDDREKMLVKASQIEVNGNRRRKKYQDILIRAAVVAVVIALGVSLYLYDRSKSEARKSRALYLSAEASKMLDSDPTQALHLLRAADSLQPDDDGILQNIYSVYNNISKKGVYYRDVYIDLKSPSIKFSTDKQLMLLSDDRGGSEYFTKACIVDQNAELLSVLQYKDMEIESIDFVPGKDKVVCLFNRGFNERPFDSIRSNVLVYFDRQGRILKETAYKYGIDALSLSHDGETMFTVEREVVQGSLQHFIVHREIASGNEVSRFKLTHRPYVLKSHPHRNIVLFNSSKGVNFLNFSTGKLTTKKSGPIDDAEFSPDGAFAASFTFESDKIQIWGIDDNSEKVLSPYYEIESIAFSTGSDKLLAMSANWVTVTRLSDGAKLADIRRDEDMRHAFLSDDNTIAVVNKFFGGFTLIDYAGNVISHLSSNNRIISAAFKNDSLVVTSSANSIQFWNIAERNKLPDGIWMAKNEHVFNIKESVLLFSEGLKSEVPKPSYYIQDIVPSSEGATVFSGNVKYTWMPEYPYSSKLSDTSVISVIKDGNIVSSVPMPDFAILSALPLKNKGEYLAICNDGKARVVNTKGKIIAELNSSNPYDGNLDGIQHAIVQKSMKRILTFTRLGYIIYWDMQYKRLETLDFTATKTKSPGGNFYPTKPGSLAISENEKLLSIFYRMPYTLMYNMMNKKMDTIFERRDGGVKEETLTGNLINNGKYLITRRKEAIDLWNITTKTKISSINCPLESYYLQGNEEALLINQYQQNAIRWLLPNGIRKWIKEVDIAPLSDQNKIKYSVS</sequence>
<dbReference type="Gene3D" id="2.130.10.10">
    <property type="entry name" value="YVTN repeat-like/Quinoprotein amine dehydrogenase"/>
    <property type="match status" value="1"/>
</dbReference>
<feature type="domain" description="CHAT" evidence="1">
    <location>
        <begin position="6"/>
        <end position="178"/>
    </location>
</feature>
<proteinExistence type="predicted"/>
<dbReference type="RefSeq" id="WP_237867953.1">
    <property type="nucleotide sequence ID" value="NZ_JAKLTR010000001.1"/>
</dbReference>
<dbReference type="InterPro" id="IPR024983">
    <property type="entry name" value="CHAT_dom"/>
</dbReference>
<comment type="caution">
    <text evidence="3">The sequence shown here is derived from an EMBL/GenBank/DDBJ whole genome shotgun (WGS) entry which is preliminary data.</text>
</comment>
<accession>A0ABS9KK86</accession>
<evidence type="ECO:0000313" key="4">
    <source>
        <dbReference type="Proteomes" id="UP001165367"/>
    </source>
</evidence>
<name>A0ABS9KK86_9BACT</name>